<gene>
    <name evidence="1" type="ORF">RRH01S_13_00220</name>
</gene>
<protein>
    <submittedName>
        <fullName evidence="1">Uncharacterized protein</fullName>
    </submittedName>
</protein>
<sequence length="74" mass="7931">MEKAVENLGHLDGHEIGAGFFVIYVYGTSPEALIAKMATLLSRNSIPTGSYVELHQGAPGVAVTRRDLPLAEIH</sequence>
<proteinExistence type="predicted"/>
<dbReference type="EMBL" id="BAYX01000013">
    <property type="protein sequence ID" value="GAJ95663.1"/>
    <property type="molecule type" value="Genomic_DNA"/>
</dbReference>
<accession>A0AA87QIY3</accession>
<name>A0AA87QIY3_RHIRH</name>
<organism evidence="1 2">
    <name type="scientific">Rhizobium rhizogenes NBRC 13257</name>
    <dbReference type="NCBI Taxonomy" id="1220581"/>
    <lineage>
        <taxon>Bacteria</taxon>
        <taxon>Pseudomonadati</taxon>
        <taxon>Pseudomonadota</taxon>
        <taxon>Alphaproteobacteria</taxon>
        <taxon>Hyphomicrobiales</taxon>
        <taxon>Rhizobiaceae</taxon>
        <taxon>Rhizobium/Agrobacterium group</taxon>
        <taxon>Rhizobium</taxon>
    </lineage>
</organism>
<dbReference type="Proteomes" id="UP000026941">
    <property type="component" value="Unassembled WGS sequence"/>
</dbReference>
<evidence type="ECO:0000313" key="1">
    <source>
        <dbReference type="EMBL" id="GAJ95663.1"/>
    </source>
</evidence>
<comment type="caution">
    <text evidence="1">The sequence shown here is derived from an EMBL/GenBank/DDBJ whole genome shotgun (WGS) entry which is preliminary data.</text>
</comment>
<evidence type="ECO:0000313" key="2">
    <source>
        <dbReference type="Proteomes" id="UP000026941"/>
    </source>
</evidence>
<reference evidence="1 2" key="1">
    <citation type="submission" date="2014-05" db="EMBL/GenBank/DDBJ databases">
        <title>Whole genome shotgun sequence of Rhizobium rhizogenes NBRC 13257.</title>
        <authorList>
            <person name="Katano-Makiyama Y."/>
            <person name="Hosoyama A."/>
            <person name="Hashimoto M."/>
            <person name="Hosoyama Y."/>
            <person name="Noguchi M."/>
            <person name="Tsuchikane K."/>
            <person name="Kimura A."/>
            <person name="Ohji S."/>
            <person name="Ichikawa N."/>
            <person name="Yamazoe A."/>
            <person name="Fujita N."/>
        </authorList>
    </citation>
    <scope>NUCLEOTIDE SEQUENCE [LARGE SCALE GENOMIC DNA]</scope>
    <source>
        <strain evidence="1 2">NBRC 13257</strain>
    </source>
</reference>
<dbReference type="AlphaFoldDB" id="A0AA87QIY3"/>